<feature type="domain" description="AAA+ ATPase" evidence="8">
    <location>
        <begin position="63"/>
        <end position="258"/>
    </location>
</feature>
<evidence type="ECO:0000256" key="7">
    <source>
        <dbReference type="SAM" id="MobiDB-lite"/>
    </source>
</evidence>
<evidence type="ECO:0000256" key="2">
    <source>
        <dbReference type="ARBA" id="ARBA00005417"/>
    </source>
</evidence>
<dbReference type="InterPro" id="IPR027417">
    <property type="entry name" value="P-loop_NTPase"/>
</dbReference>
<keyword evidence="4" id="KW-0547">Nucleotide-binding</keyword>
<dbReference type="InterPro" id="IPR050763">
    <property type="entry name" value="ABC_transporter_ATP-binding"/>
</dbReference>
<dbReference type="GO" id="GO:0046677">
    <property type="term" value="P:response to antibiotic"/>
    <property type="evidence" value="ECO:0007669"/>
    <property type="project" value="UniProtKB-KW"/>
</dbReference>
<dbReference type="SMART" id="SM00382">
    <property type="entry name" value="AAA"/>
    <property type="match status" value="1"/>
</dbReference>
<dbReference type="InterPro" id="IPR003439">
    <property type="entry name" value="ABC_transporter-like_ATP-bd"/>
</dbReference>
<evidence type="ECO:0000259" key="8">
    <source>
        <dbReference type="SMART" id="SM00382"/>
    </source>
</evidence>
<feature type="region of interest" description="Disordered" evidence="7">
    <location>
        <begin position="1"/>
        <end position="33"/>
    </location>
</feature>
<evidence type="ECO:0000256" key="6">
    <source>
        <dbReference type="ARBA" id="ARBA00023251"/>
    </source>
</evidence>
<name>A0A512P9H7_9CELL</name>
<keyword evidence="3" id="KW-0813">Transport</keyword>
<dbReference type="EMBL" id="BKAL01000002">
    <property type="protein sequence ID" value="GEP67867.1"/>
    <property type="molecule type" value="Genomic_DNA"/>
</dbReference>
<gene>
    <name evidence="9" type="ORF">CSO01_05820</name>
</gene>
<accession>A0A512P9H7</accession>
<dbReference type="GO" id="GO:0016887">
    <property type="term" value="F:ATP hydrolysis activity"/>
    <property type="evidence" value="ECO:0007669"/>
    <property type="project" value="InterPro"/>
</dbReference>
<reference evidence="9 10" key="1">
    <citation type="submission" date="2019-07" db="EMBL/GenBank/DDBJ databases">
        <title>Whole genome shotgun sequence of Cellulomonas soli NBRC 109434.</title>
        <authorList>
            <person name="Hosoyama A."/>
            <person name="Uohara A."/>
            <person name="Ohji S."/>
            <person name="Ichikawa N."/>
        </authorList>
    </citation>
    <scope>NUCLEOTIDE SEQUENCE [LARGE SCALE GENOMIC DNA]</scope>
    <source>
        <strain evidence="9 10">NBRC 109434</strain>
    </source>
</reference>
<comment type="subcellular location">
    <subcellularLocation>
        <location evidence="1">Cell membrane</location>
        <topology evidence="1">Peripheral membrane protein</topology>
    </subcellularLocation>
</comment>
<dbReference type="Proteomes" id="UP000321798">
    <property type="component" value="Unassembled WGS sequence"/>
</dbReference>
<proteinExistence type="inferred from homology"/>
<keyword evidence="5" id="KW-0067">ATP-binding</keyword>
<dbReference type="SUPFAM" id="SSF52540">
    <property type="entry name" value="P-loop containing nucleoside triphosphate hydrolases"/>
    <property type="match status" value="1"/>
</dbReference>
<dbReference type="Gene3D" id="3.40.50.300">
    <property type="entry name" value="P-loop containing nucleotide triphosphate hydrolases"/>
    <property type="match status" value="1"/>
</dbReference>
<evidence type="ECO:0000313" key="9">
    <source>
        <dbReference type="EMBL" id="GEP67867.1"/>
    </source>
</evidence>
<dbReference type="GO" id="GO:0005524">
    <property type="term" value="F:ATP binding"/>
    <property type="evidence" value="ECO:0007669"/>
    <property type="project" value="UniProtKB-KW"/>
</dbReference>
<dbReference type="PANTHER" id="PTHR42711:SF5">
    <property type="entry name" value="ABC TRANSPORTER ATP-BINDING PROTEIN NATA"/>
    <property type="match status" value="1"/>
</dbReference>
<comment type="caution">
    <text evidence="9">The sequence shown here is derived from an EMBL/GenBank/DDBJ whole genome shotgun (WGS) entry which is preliminary data.</text>
</comment>
<dbReference type="RefSeq" id="WP_179561816.1">
    <property type="nucleotide sequence ID" value="NZ_BAABBJ010000015.1"/>
</dbReference>
<evidence type="ECO:0000256" key="1">
    <source>
        <dbReference type="ARBA" id="ARBA00004202"/>
    </source>
</evidence>
<evidence type="ECO:0000256" key="4">
    <source>
        <dbReference type="ARBA" id="ARBA00022741"/>
    </source>
</evidence>
<evidence type="ECO:0000256" key="5">
    <source>
        <dbReference type="ARBA" id="ARBA00022840"/>
    </source>
</evidence>
<comment type="similarity">
    <text evidence="2">Belongs to the ABC transporter superfamily.</text>
</comment>
<dbReference type="Pfam" id="PF00005">
    <property type="entry name" value="ABC_tran"/>
    <property type="match status" value="1"/>
</dbReference>
<evidence type="ECO:0000313" key="10">
    <source>
        <dbReference type="Proteomes" id="UP000321798"/>
    </source>
</evidence>
<evidence type="ECO:0000256" key="3">
    <source>
        <dbReference type="ARBA" id="ARBA00022448"/>
    </source>
</evidence>
<keyword evidence="10" id="KW-1185">Reference proteome</keyword>
<dbReference type="PANTHER" id="PTHR42711">
    <property type="entry name" value="ABC TRANSPORTER ATP-BINDING PROTEIN"/>
    <property type="match status" value="1"/>
</dbReference>
<keyword evidence="6" id="KW-0046">Antibiotic resistance</keyword>
<dbReference type="AlphaFoldDB" id="A0A512P9H7"/>
<dbReference type="InterPro" id="IPR003593">
    <property type="entry name" value="AAA+_ATPase"/>
</dbReference>
<protein>
    <recommendedName>
        <fullName evidence="8">AAA+ ATPase domain-containing protein</fullName>
    </recommendedName>
</protein>
<organism evidence="9 10">
    <name type="scientific">Cellulomonas soli</name>
    <dbReference type="NCBI Taxonomy" id="931535"/>
    <lineage>
        <taxon>Bacteria</taxon>
        <taxon>Bacillati</taxon>
        <taxon>Actinomycetota</taxon>
        <taxon>Actinomycetes</taxon>
        <taxon>Micrococcales</taxon>
        <taxon>Cellulomonadaceae</taxon>
        <taxon>Cellulomonas</taxon>
    </lineage>
</organism>
<sequence>MHPAASSRTTPASTTAATATAGTTRPETGEAPQPAAHAVVARHLALRSSRGVVYGPVDLDVPTGTLAVVQGPQGGGRSSLLLTLAGRMVPDKGSTLRVLGESLPRRRDAVQKRAAIAGFHGIDDLDEAVTVGEATRERLAWLSPWYRRVPKVDQAAFAALAAPVFGDRPLPRTSTLIWDLDEVDAMLLRITFAMAQRPALLVVDDVDQVHDSLRRQTVWARLEAIAAQGVTVIAAVASLDEVARMGWVRRPEQITLATGPHAVPAA</sequence>
<dbReference type="GO" id="GO:0005886">
    <property type="term" value="C:plasma membrane"/>
    <property type="evidence" value="ECO:0007669"/>
    <property type="project" value="UniProtKB-SubCell"/>
</dbReference>